<proteinExistence type="predicted"/>
<dbReference type="AlphaFoldDB" id="A0A078ADJ9"/>
<reference evidence="2 3" key="1">
    <citation type="submission" date="2014-06" db="EMBL/GenBank/DDBJ databases">
        <authorList>
            <person name="Swart Estienne"/>
        </authorList>
    </citation>
    <scope>NUCLEOTIDE SEQUENCE [LARGE SCALE GENOMIC DNA]</scope>
    <source>
        <strain evidence="2 3">130c</strain>
    </source>
</reference>
<dbReference type="Proteomes" id="UP000039865">
    <property type="component" value="Unassembled WGS sequence"/>
</dbReference>
<protein>
    <submittedName>
        <fullName evidence="2">Uncharacterized protein</fullName>
    </submittedName>
</protein>
<dbReference type="InParanoid" id="A0A078ADJ9"/>
<feature type="region of interest" description="Disordered" evidence="1">
    <location>
        <begin position="17"/>
        <end position="58"/>
    </location>
</feature>
<organism evidence="2 3">
    <name type="scientific">Stylonychia lemnae</name>
    <name type="common">Ciliate</name>
    <dbReference type="NCBI Taxonomy" id="5949"/>
    <lineage>
        <taxon>Eukaryota</taxon>
        <taxon>Sar</taxon>
        <taxon>Alveolata</taxon>
        <taxon>Ciliophora</taxon>
        <taxon>Intramacronucleata</taxon>
        <taxon>Spirotrichea</taxon>
        <taxon>Stichotrichia</taxon>
        <taxon>Sporadotrichida</taxon>
        <taxon>Oxytrichidae</taxon>
        <taxon>Stylonychinae</taxon>
        <taxon>Stylonychia</taxon>
    </lineage>
</organism>
<accession>A0A078ADJ9</accession>
<evidence type="ECO:0000256" key="1">
    <source>
        <dbReference type="SAM" id="MobiDB-lite"/>
    </source>
</evidence>
<evidence type="ECO:0000313" key="2">
    <source>
        <dbReference type="EMBL" id="CDW78953.1"/>
    </source>
</evidence>
<gene>
    <name evidence="2" type="primary">Contig13547.g14456</name>
    <name evidence="2" type="ORF">STYLEM_7938</name>
</gene>
<sequence>MRIIYTEKGYQVRQELINSNNSNHNQSDTTSQKTRDNTASQESVSSKRQRQSDSKGDIVIETPIQQIVPHDLKATLMPIQEMSFEYSDLSATSRSQFNKTHMRKGLVSQSMPNLNLDQSIHSKNSAIFPEITTEAQRAIQQCDFFFQIDVNKPKIKVSKKFRQIYQELQQKEEQSGVNSNAWRRFGFSPMDFKDSQYSQSLYTKYKNLGNDKSSNPSFNQTIHSQMGKKSFEQRSKSIIGSLRIDMDNQDDDFQSNSSPQLKIFNYPSITKDILSQRIIPGKLQSLPTIILNNEMKGKLSTQKQLKLIDGSKAIKPKRAKSNFIVEEIQRNKIGKQMVKQSEQEKSRIQIAKKITEQTDRKHNTHSQISPVNELKKEDVDDIDRILDPKSHDRYLQRIMKQKEKKYDKIWPRYNTGQVIPKIFKNELNLSFETSRISHNDYYQPDFSKFLSPISSYKSVNPRINKDFH</sequence>
<evidence type="ECO:0000313" key="3">
    <source>
        <dbReference type="Proteomes" id="UP000039865"/>
    </source>
</evidence>
<feature type="region of interest" description="Disordered" evidence="1">
    <location>
        <begin position="212"/>
        <end position="232"/>
    </location>
</feature>
<feature type="compositionally biased region" description="Polar residues" evidence="1">
    <location>
        <begin position="212"/>
        <end position="224"/>
    </location>
</feature>
<feature type="compositionally biased region" description="Polar residues" evidence="1">
    <location>
        <begin position="17"/>
        <end position="46"/>
    </location>
</feature>
<name>A0A078ADJ9_STYLE</name>
<keyword evidence="3" id="KW-1185">Reference proteome</keyword>
<dbReference type="EMBL" id="CCKQ01007564">
    <property type="protein sequence ID" value="CDW78953.1"/>
    <property type="molecule type" value="Genomic_DNA"/>
</dbReference>